<dbReference type="PANTHER" id="PTHR42756">
    <property type="entry name" value="TRANSCRIPTIONAL REGULATOR, MARR"/>
    <property type="match status" value="1"/>
</dbReference>
<dbReference type="PANTHER" id="PTHR42756:SF1">
    <property type="entry name" value="TRANSCRIPTIONAL REPRESSOR OF EMRAB OPERON"/>
    <property type="match status" value="1"/>
</dbReference>
<reference evidence="5 6" key="1">
    <citation type="journal article" date="2015" name="Genome Announc.">
        <title>Complete Genome Sequence of Methanosphaerula palustris E1-9CT, a Hydrogenotrophic Methanogen Isolated from a Minerotrophic Fen Peatland.</title>
        <authorList>
            <person name="Cadillo-Quiroz H."/>
            <person name="Browne P."/>
            <person name="Kyrpides N."/>
            <person name="Woyke T."/>
            <person name="Goodwin L."/>
            <person name="Detter C."/>
            <person name="Yavitt J.B."/>
            <person name="Zinder S.H."/>
        </authorList>
    </citation>
    <scope>NUCLEOTIDE SEQUENCE [LARGE SCALE GENOMIC DNA]</scope>
    <source>
        <strain evidence="6">ATCC BAA-1556 / DSM 19958 / E1-9c</strain>
    </source>
</reference>
<sequence>MVTRNAVSQISKIREEANQFIITELKEHGVEGLVPSHGDIFYHLFFEERCTMNDLAEKIHRTRPTVTILVNKLEACGYVERAKSETDGRVTYVTLTDSGRTLEPAFREISEKLNTIVYGDLSDEDATFFEELLTSRYARFTQGIGEEAYNN</sequence>
<dbReference type="KEGG" id="mpl:Mpal_0229"/>
<evidence type="ECO:0000313" key="6">
    <source>
        <dbReference type="Proteomes" id="UP000002457"/>
    </source>
</evidence>
<dbReference type="Proteomes" id="UP000002457">
    <property type="component" value="Chromosome"/>
</dbReference>
<organism evidence="5 6">
    <name type="scientific">Methanosphaerula palustris (strain ATCC BAA-1556 / DSM 19958 / E1-9c)</name>
    <dbReference type="NCBI Taxonomy" id="521011"/>
    <lineage>
        <taxon>Archaea</taxon>
        <taxon>Methanobacteriati</taxon>
        <taxon>Methanobacteriota</taxon>
        <taxon>Stenosarchaea group</taxon>
        <taxon>Methanomicrobia</taxon>
        <taxon>Methanomicrobiales</taxon>
        <taxon>Methanoregulaceae</taxon>
        <taxon>Methanosphaerula</taxon>
    </lineage>
</organism>
<evidence type="ECO:0000256" key="3">
    <source>
        <dbReference type="ARBA" id="ARBA00023163"/>
    </source>
</evidence>
<dbReference type="InterPro" id="IPR036388">
    <property type="entry name" value="WH-like_DNA-bd_sf"/>
</dbReference>
<dbReference type="AlphaFoldDB" id="B8GJ41"/>
<keyword evidence="2" id="KW-0238">DNA-binding</keyword>
<evidence type="ECO:0000256" key="1">
    <source>
        <dbReference type="ARBA" id="ARBA00023015"/>
    </source>
</evidence>
<protein>
    <submittedName>
        <fullName evidence="5">Transcriptional regulator, MarR family</fullName>
    </submittedName>
</protein>
<dbReference type="HOGENOM" id="CLU_083287_18_3_2"/>
<dbReference type="EMBL" id="CP001338">
    <property type="protein sequence ID" value="ACL15614.1"/>
    <property type="molecule type" value="Genomic_DNA"/>
</dbReference>
<dbReference type="OrthoDB" id="147589at2157"/>
<gene>
    <name evidence="5" type="ordered locus">Mpal_0229</name>
</gene>
<keyword evidence="6" id="KW-1185">Reference proteome</keyword>
<dbReference type="GeneID" id="7270614"/>
<keyword evidence="1" id="KW-0805">Transcription regulation</keyword>
<dbReference type="GO" id="GO:0003700">
    <property type="term" value="F:DNA-binding transcription factor activity"/>
    <property type="evidence" value="ECO:0007669"/>
    <property type="project" value="InterPro"/>
</dbReference>
<dbReference type="SUPFAM" id="SSF46785">
    <property type="entry name" value="Winged helix' DNA-binding domain"/>
    <property type="match status" value="1"/>
</dbReference>
<name>B8GJ41_METPE</name>
<accession>B8GJ41</accession>
<keyword evidence="3" id="KW-0804">Transcription</keyword>
<evidence type="ECO:0000256" key="2">
    <source>
        <dbReference type="ARBA" id="ARBA00023125"/>
    </source>
</evidence>
<dbReference type="PRINTS" id="PR00598">
    <property type="entry name" value="HTHMARR"/>
</dbReference>
<dbReference type="Gene3D" id="1.10.10.10">
    <property type="entry name" value="Winged helix-like DNA-binding domain superfamily/Winged helix DNA-binding domain"/>
    <property type="match status" value="1"/>
</dbReference>
<dbReference type="RefSeq" id="WP_012616933.1">
    <property type="nucleotide sequence ID" value="NC_011832.1"/>
</dbReference>
<evidence type="ECO:0000313" key="5">
    <source>
        <dbReference type="EMBL" id="ACL15614.1"/>
    </source>
</evidence>
<proteinExistence type="predicted"/>
<dbReference type="InterPro" id="IPR000835">
    <property type="entry name" value="HTH_MarR-typ"/>
</dbReference>
<dbReference type="eggNOG" id="arCOG03182">
    <property type="taxonomic scope" value="Archaea"/>
</dbReference>
<dbReference type="SMART" id="SM00347">
    <property type="entry name" value="HTH_MARR"/>
    <property type="match status" value="1"/>
</dbReference>
<dbReference type="PROSITE" id="PS50995">
    <property type="entry name" value="HTH_MARR_2"/>
    <property type="match status" value="1"/>
</dbReference>
<dbReference type="InterPro" id="IPR036390">
    <property type="entry name" value="WH_DNA-bd_sf"/>
</dbReference>
<evidence type="ECO:0000259" key="4">
    <source>
        <dbReference type="PROSITE" id="PS50995"/>
    </source>
</evidence>
<dbReference type="STRING" id="521011.Mpal_0229"/>
<dbReference type="Pfam" id="PF12802">
    <property type="entry name" value="MarR_2"/>
    <property type="match status" value="1"/>
</dbReference>
<dbReference type="GO" id="GO:0003677">
    <property type="term" value="F:DNA binding"/>
    <property type="evidence" value="ECO:0007669"/>
    <property type="project" value="UniProtKB-KW"/>
</dbReference>
<feature type="domain" description="HTH marR-type" evidence="4">
    <location>
        <begin position="1"/>
        <end position="138"/>
    </location>
</feature>